<evidence type="ECO:0000256" key="4">
    <source>
        <dbReference type="ARBA" id="ARBA00023163"/>
    </source>
</evidence>
<evidence type="ECO:0000256" key="2">
    <source>
        <dbReference type="ARBA" id="ARBA00023015"/>
    </source>
</evidence>
<dbReference type="InterPro" id="IPR036388">
    <property type="entry name" value="WH-like_DNA-bd_sf"/>
</dbReference>
<proteinExistence type="inferred from homology"/>
<evidence type="ECO:0000256" key="1">
    <source>
        <dbReference type="ARBA" id="ARBA00009437"/>
    </source>
</evidence>
<keyword evidence="3" id="KW-0238">DNA-binding</keyword>
<evidence type="ECO:0000313" key="6">
    <source>
        <dbReference type="EMBL" id="GLQ24856.1"/>
    </source>
</evidence>
<dbReference type="Gene3D" id="3.40.190.290">
    <property type="match status" value="1"/>
</dbReference>
<evidence type="ECO:0000259" key="5">
    <source>
        <dbReference type="PROSITE" id="PS50931"/>
    </source>
</evidence>
<name>A0ABQ5VBH2_9PROT</name>
<comment type="similarity">
    <text evidence="1">Belongs to the LysR transcriptional regulatory family.</text>
</comment>
<evidence type="ECO:0000313" key="7">
    <source>
        <dbReference type="Proteomes" id="UP001161391"/>
    </source>
</evidence>
<reference evidence="6" key="2">
    <citation type="submission" date="2023-01" db="EMBL/GenBank/DDBJ databases">
        <title>Draft genome sequence of Algimonas ampicilliniresistens strain NBRC 108219.</title>
        <authorList>
            <person name="Sun Q."/>
            <person name="Mori K."/>
        </authorList>
    </citation>
    <scope>NUCLEOTIDE SEQUENCE</scope>
    <source>
        <strain evidence="6">NBRC 108219</strain>
    </source>
</reference>
<dbReference type="Pfam" id="PF00126">
    <property type="entry name" value="HTH_1"/>
    <property type="match status" value="1"/>
</dbReference>
<dbReference type="Proteomes" id="UP001161391">
    <property type="component" value="Unassembled WGS sequence"/>
</dbReference>
<dbReference type="InterPro" id="IPR000847">
    <property type="entry name" value="LysR_HTH_N"/>
</dbReference>
<dbReference type="PANTHER" id="PTHR30537:SF3">
    <property type="entry name" value="TRANSCRIPTIONAL REGULATORY PROTEIN"/>
    <property type="match status" value="1"/>
</dbReference>
<feature type="domain" description="HTH lysR-type" evidence="5">
    <location>
        <begin position="2"/>
        <end position="59"/>
    </location>
</feature>
<dbReference type="InterPro" id="IPR036390">
    <property type="entry name" value="WH_DNA-bd_sf"/>
</dbReference>
<accession>A0ABQ5VBH2</accession>
<protein>
    <submittedName>
        <fullName evidence="6">LysR family transcriptional regulator</fullName>
    </submittedName>
</protein>
<evidence type="ECO:0000256" key="3">
    <source>
        <dbReference type="ARBA" id="ARBA00023125"/>
    </source>
</evidence>
<dbReference type="InterPro" id="IPR058163">
    <property type="entry name" value="LysR-type_TF_proteobact-type"/>
</dbReference>
<keyword evidence="4" id="KW-0804">Transcription</keyword>
<dbReference type="PANTHER" id="PTHR30537">
    <property type="entry name" value="HTH-TYPE TRANSCRIPTIONAL REGULATOR"/>
    <property type="match status" value="1"/>
</dbReference>
<dbReference type="Pfam" id="PF03466">
    <property type="entry name" value="LysR_substrate"/>
    <property type="match status" value="1"/>
</dbReference>
<gene>
    <name evidence="6" type="ORF">GCM10007853_27300</name>
</gene>
<dbReference type="InterPro" id="IPR005119">
    <property type="entry name" value="LysR_subst-bd"/>
</dbReference>
<dbReference type="PROSITE" id="PS50931">
    <property type="entry name" value="HTH_LYSR"/>
    <property type="match status" value="1"/>
</dbReference>
<reference evidence="6" key="1">
    <citation type="journal article" date="2014" name="Int. J. Syst. Evol. Microbiol.">
        <title>Complete genome of a new Firmicutes species belonging to the dominant human colonic microbiota ('Ruminococcus bicirculans') reveals two chromosomes and a selective capacity to utilize plant glucans.</title>
        <authorList>
            <consortium name="NISC Comparative Sequencing Program"/>
            <person name="Wegmann U."/>
            <person name="Louis P."/>
            <person name="Goesmann A."/>
            <person name="Henrissat B."/>
            <person name="Duncan S.H."/>
            <person name="Flint H.J."/>
        </authorList>
    </citation>
    <scope>NUCLEOTIDE SEQUENCE</scope>
    <source>
        <strain evidence="6">NBRC 108219</strain>
    </source>
</reference>
<dbReference type="SUPFAM" id="SSF46785">
    <property type="entry name" value="Winged helix' DNA-binding domain"/>
    <property type="match status" value="1"/>
</dbReference>
<keyword evidence="7" id="KW-1185">Reference proteome</keyword>
<dbReference type="EMBL" id="BSNK01000002">
    <property type="protein sequence ID" value="GLQ24856.1"/>
    <property type="molecule type" value="Genomic_DNA"/>
</dbReference>
<keyword evidence="2" id="KW-0805">Transcription regulation</keyword>
<sequence length="292" mass="32263">MFDWDDHRLVLSLHRHGTLRATGEALDVTHTTVARRLAALADREPTPLFTRRNRAYVATEYGLERVAIAERMEALHASATRLRRSSGDGLSGPLSLSIPLAVYKHVLLDTIQEFVARYPAIQLTVVGTDRLADLDRGEADVVIRGHASPPDHLIGRKLCTVAISDYAHKDYFAQTSPENRHWIAADWSAEWIAESAYPDYPVGVVIHDIQSRFLALESGQGLARAACFMADAHPDLVRIDDRPPTPIYGLWALTHPDLRGSPKVRALMAALSDKLIASRTLIQGDRIDGLSG</sequence>
<organism evidence="6 7">
    <name type="scientific">Algimonas ampicilliniresistens</name>
    <dbReference type="NCBI Taxonomy" id="1298735"/>
    <lineage>
        <taxon>Bacteria</taxon>
        <taxon>Pseudomonadati</taxon>
        <taxon>Pseudomonadota</taxon>
        <taxon>Alphaproteobacteria</taxon>
        <taxon>Maricaulales</taxon>
        <taxon>Robiginitomaculaceae</taxon>
        <taxon>Algimonas</taxon>
    </lineage>
</organism>
<dbReference type="SUPFAM" id="SSF53850">
    <property type="entry name" value="Periplasmic binding protein-like II"/>
    <property type="match status" value="1"/>
</dbReference>
<dbReference type="Gene3D" id="1.10.10.10">
    <property type="entry name" value="Winged helix-like DNA-binding domain superfamily/Winged helix DNA-binding domain"/>
    <property type="match status" value="1"/>
</dbReference>
<comment type="caution">
    <text evidence="6">The sequence shown here is derived from an EMBL/GenBank/DDBJ whole genome shotgun (WGS) entry which is preliminary data.</text>
</comment>